<organism evidence="1">
    <name type="scientific">Puccinia triticina (isolate 1-1 / race 1 (BBBD))</name>
    <name type="common">Brown leaf rust fungus</name>
    <dbReference type="NCBI Taxonomy" id="630390"/>
    <lineage>
        <taxon>Eukaryota</taxon>
        <taxon>Fungi</taxon>
        <taxon>Dikarya</taxon>
        <taxon>Basidiomycota</taxon>
        <taxon>Pucciniomycotina</taxon>
        <taxon>Pucciniomycetes</taxon>
        <taxon>Pucciniales</taxon>
        <taxon>Pucciniaceae</taxon>
        <taxon>Puccinia</taxon>
    </lineage>
</organism>
<name>A0A180G5F8_PUCT1</name>
<reference evidence="1" key="1">
    <citation type="submission" date="2009-11" db="EMBL/GenBank/DDBJ databases">
        <authorList>
            <consortium name="The Broad Institute Genome Sequencing Platform"/>
            <person name="Ward D."/>
            <person name="Feldgarden M."/>
            <person name="Earl A."/>
            <person name="Young S.K."/>
            <person name="Zeng Q."/>
            <person name="Koehrsen M."/>
            <person name="Alvarado L."/>
            <person name="Berlin A."/>
            <person name="Bochicchio J."/>
            <person name="Borenstein D."/>
            <person name="Chapman S.B."/>
            <person name="Chen Z."/>
            <person name="Engels R."/>
            <person name="Freedman E."/>
            <person name="Gellesch M."/>
            <person name="Goldberg J."/>
            <person name="Griggs A."/>
            <person name="Gujja S."/>
            <person name="Heilman E."/>
            <person name="Heiman D."/>
            <person name="Hepburn T."/>
            <person name="Howarth C."/>
            <person name="Jen D."/>
            <person name="Larson L."/>
            <person name="Lewis B."/>
            <person name="Mehta T."/>
            <person name="Park D."/>
            <person name="Pearson M."/>
            <person name="Roberts A."/>
            <person name="Saif S."/>
            <person name="Shea T."/>
            <person name="Shenoy N."/>
            <person name="Sisk P."/>
            <person name="Stolte C."/>
            <person name="Sykes S."/>
            <person name="Thomson T."/>
            <person name="Walk T."/>
            <person name="White J."/>
            <person name="Yandava C."/>
            <person name="Izard J."/>
            <person name="Baranova O.V."/>
            <person name="Blanton J.M."/>
            <person name="Tanner A.C."/>
            <person name="Dewhirst F.E."/>
            <person name="Haas B."/>
            <person name="Nusbaum C."/>
            <person name="Birren B."/>
        </authorList>
    </citation>
    <scope>NUCLEOTIDE SEQUENCE [LARGE SCALE GENOMIC DNA]</scope>
    <source>
        <strain evidence="1">1-1 BBBD Race 1</strain>
    </source>
</reference>
<evidence type="ECO:0008006" key="4">
    <source>
        <dbReference type="Google" id="ProtNLM"/>
    </source>
</evidence>
<reference evidence="2 3" key="3">
    <citation type="journal article" date="2017" name="G3 (Bethesda)">
        <title>Comparative analysis highlights variable genome content of wheat rusts and divergence of the mating loci.</title>
        <authorList>
            <person name="Cuomo C.A."/>
            <person name="Bakkeren G."/>
            <person name="Khalil H.B."/>
            <person name="Panwar V."/>
            <person name="Joly D."/>
            <person name="Linning R."/>
            <person name="Sakthikumar S."/>
            <person name="Song X."/>
            <person name="Adiconis X."/>
            <person name="Fan L."/>
            <person name="Goldberg J.M."/>
            <person name="Levin J.Z."/>
            <person name="Young S."/>
            <person name="Zeng Q."/>
            <person name="Anikster Y."/>
            <person name="Bruce M."/>
            <person name="Wang M."/>
            <person name="Yin C."/>
            <person name="McCallum B."/>
            <person name="Szabo L.J."/>
            <person name="Hulbert S."/>
            <person name="Chen X."/>
            <person name="Fellers J.P."/>
        </authorList>
    </citation>
    <scope>NUCLEOTIDE SEQUENCE</scope>
    <source>
        <strain evidence="3">Isolate 1-1 / race 1 (BBBD)</strain>
        <strain evidence="2">isolate 1-1 / race 1 (BBBD)</strain>
    </source>
</reference>
<dbReference type="PANTHER" id="PTHR33050:SF7">
    <property type="entry name" value="RIBONUCLEASE H"/>
    <property type="match status" value="1"/>
</dbReference>
<evidence type="ECO:0000313" key="2">
    <source>
        <dbReference type="EnsemblFungi" id="PTTG_10030-t43_1-p1"/>
    </source>
</evidence>
<reference evidence="1" key="2">
    <citation type="submission" date="2016-05" db="EMBL/GenBank/DDBJ databases">
        <title>Comparative analysis highlights variable genome content of wheat rusts and divergence of the mating loci.</title>
        <authorList>
            <person name="Cuomo C.A."/>
            <person name="Bakkeren G."/>
            <person name="Szabo L."/>
            <person name="Khalil H."/>
            <person name="Joly D."/>
            <person name="Goldberg J."/>
            <person name="Young S."/>
            <person name="Zeng Q."/>
            <person name="Fellers J."/>
        </authorList>
    </citation>
    <scope>NUCLEOTIDE SEQUENCE [LARGE SCALE GENOMIC DNA]</scope>
    <source>
        <strain evidence="1">1-1 BBBD Race 1</strain>
    </source>
</reference>
<protein>
    <recommendedName>
        <fullName evidence="4">Reverse transcriptase RNase H-like domain-containing protein</fullName>
    </recommendedName>
</protein>
<reference evidence="2" key="4">
    <citation type="submission" date="2025-05" db="UniProtKB">
        <authorList>
            <consortium name="EnsemblFungi"/>
        </authorList>
    </citation>
    <scope>IDENTIFICATION</scope>
    <source>
        <strain evidence="2">isolate 1-1 / race 1 (BBBD)</strain>
    </source>
</reference>
<keyword evidence="3" id="KW-1185">Reference proteome</keyword>
<evidence type="ECO:0000313" key="1">
    <source>
        <dbReference type="EMBL" id="OAV87093.1"/>
    </source>
</evidence>
<dbReference type="AlphaFoldDB" id="A0A180G5F8"/>
<sequence length="101" mass="11254">MLLKLKVKPGRLLIVWTDNTTTEAVVNKRKSGDHEVNEEWKTIQDLLISEQLDILAKRVCSADNQADGLSRGDRSLSNPKDIVTISIPSDLALVLEQIVEC</sequence>
<dbReference type="InterPro" id="IPR052055">
    <property type="entry name" value="Hepadnavirus_pol/RT"/>
</dbReference>
<dbReference type="OrthoDB" id="2506773at2759"/>
<proteinExistence type="predicted"/>
<dbReference type="EMBL" id="ADAS02000595">
    <property type="protein sequence ID" value="OAV87093.1"/>
    <property type="molecule type" value="Genomic_DNA"/>
</dbReference>
<dbReference type="EnsemblFungi" id="PTTG_10030-t43_1">
    <property type="protein sequence ID" value="PTTG_10030-t43_1-p1"/>
    <property type="gene ID" value="PTTG_10030"/>
</dbReference>
<evidence type="ECO:0000313" key="3">
    <source>
        <dbReference type="Proteomes" id="UP000005240"/>
    </source>
</evidence>
<gene>
    <name evidence="1" type="ORF">PTTG_10030</name>
</gene>
<dbReference type="Proteomes" id="UP000005240">
    <property type="component" value="Unassembled WGS sequence"/>
</dbReference>
<accession>A0A180G5F8</accession>
<dbReference type="PANTHER" id="PTHR33050">
    <property type="entry name" value="REVERSE TRANSCRIPTASE DOMAIN-CONTAINING PROTEIN"/>
    <property type="match status" value="1"/>
</dbReference>
<dbReference type="VEuPathDB" id="FungiDB:PTTG_10030"/>